<dbReference type="EMBL" id="VSSQ01000010">
    <property type="protein sequence ID" value="MPL59581.1"/>
    <property type="molecule type" value="Genomic_DNA"/>
</dbReference>
<reference evidence="3" key="1">
    <citation type="submission" date="2019-08" db="EMBL/GenBank/DDBJ databases">
        <authorList>
            <person name="Kucharzyk K."/>
            <person name="Murdoch R.W."/>
            <person name="Higgins S."/>
            <person name="Loffler F."/>
        </authorList>
    </citation>
    <scope>NUCLEOTIDE SEQUENCE</scope>
</reference>
<accession>A0A644T0Y2</accession>
<evidence type="ECO:0000313" key="3">
    <source>
        <dbReference type="EMBL" id="MPL59581.1"/>
    </source>
</evidence>
<dbReference type="AlphaFoldDB" id="A0A644T0Y2"/>
<dbReference type="NCBIfam" id="TIGR00621">
    <property type="entry name" value="ssb"/>
    <property type="match status" value="1"/>
</dbReference>
<keyword evidence="1 3" id="KW-0238">DNA-binding</keyword>
<dbReference type="GO" id="GO:0003697">
    <property type="term" value="F:single-stranded DNA binding"/>
    <property type="evidence" value="ECO:0007669"/>
    <property type="project" value="InterPro"/>
</dbReference>
<sequence length="169" mass="18309">MADLSLYTGIGRLTRDAEVKTVPSGKAVTQFTVASNPSWNKEDPALFMDCQLWGERGNKLSEYLKRGTKVCVHGTLKQDSWMGTDGTKKTRFKVDVSDVSLLDSRKSEAEAQAGDGSQAMPQGYRSAVEAQVAAVFGSPEVRAQSGFGVAQKPTVQKPLGDDFDDDIPF</sequence>
<comment type="caution">
    <text evidence="3">The sequence shown here is derived from an EMBL/GenBank/DDBJ whole genome shotgun (WGS) entry which is preliminary data.</text>
</comment>
<dbReference type="Pfam" id="PF00436">
    <property type="entry name" value="SSB"/>
    <property type="match status" value="1"/>
</dbReference>
<name>A0A644T0Y2_9ZZZZ</name>
<feature type="region of interest" description="Disordered" evidence="2">
    <location>
        <begin position="146"/>
        <end position="169"/>
    </location>
</feature>
<dbReference type="PANTHER" id="PTHR10302">
    <property type="entry name" value="SINGLE-STRANDED DNA-BINDING PROTEIN"/>
    <property type="match status" value="1"/>
</dbReference>
<proteinExistence type="inferred from homology"/>
<dbReference type="CDD" id="cd04496">
    <property type="entry name" value="SSB_OBF"/>
    <property type="match status" value="1"/>
</dbReference>
<dbReference type="GO" id="GO:0009295">
    <property type="term" value="C:nucleoid"/>
    <property type="evidence" value="ECO:0007669"/>
    <property type="project" value="TreeGrafter"/>
</dbReference>
<dbReference type="InterPro" id="IPR012340">
    <property type="entry name" value="NA-bd_OB-fold"/>
</dbReference>
<dbReference type="InterPro" id="IPR011344">
    <property type="entry name" value="ssDNA-bd"/>
</dbReference>
<protein>
    <submittedName>
        <fullName evidence="3">Single-stranded DNA-binding protein</fullName>
    </submittedName>
</protein>
<dbReference type="GO" id="GO:0006260">
    <property type="term" value="P:DNA replication"/>
    <property type="evidence" value="ECO:0007669"/>
    <property type="project" value="InterPro"/>
</dbReference>
<dbReference type="SUPFAM" id="SSF50249">
    <property type="entry name" value="Nucleic acid-binding proteins"/>
    <property type="match status" value="1"/>
</dbReference>
<dbReference type="HAMAP" id="MF_00984">
    <property type="entry name" value="SSB"/>
    <property type="match status" value="1"/>
</dbReference>
<dbReference type="PANTHER" id="PTHR10302:SF27">
    <property type="entry name" value="SINGLE-STRANDED DNA-BINDING PROTEIN"/>
    <property type="match status" value="1"/>
</dbReference>
<dbReference type="InterPro" id="IPR000424">
    <property type="entry name" value="Primosome_PriB/ssb"/>
</dbReference>
<evidence type="ECO:0000256" key="2">
    <source>
        <dbReference type="SAM" id="MobiDB-lite"/>
    </source>
</evidence>
<organism evidence="3">
    <name type="scientific">bioreactor metagenome</name>
    <dbReference type="NCBI Taxonomy" id="1076179"/>
    <lineage>
        <taxon>unclassified sequences</taxon>
        <taxon>metagenomes</taxon>
        <taxon>ecological metagenomes</taxon>
    </lineage>
</organism>
<dbReference type="PROSITE" id="PS50935">
    <property type="entry name" value="SSB"/>
    <property type="match status" value="1"/>
</dbReference>
<gene>
    <name evidence="3" type="ORF">SDC9_05135</name>
</gene>
<dbReference type="Gene3D" id="2.40.50.140">
    <property type="entry name" value="Nucleic acid-binding proteins"/>
    <property type="match status" value="1"/>
</dbReference>
<evidence type="ECO:0000256" key="1">
    <source>
        <dbReference type="ARBA" id="ARBA00023125"/>
    </source>
</evidence>